<evidence type="ECO:0000313" key="4">
    <source>
        <dbReference type="EMBL" id="CBY40398.1"/>
    </source>
</evidence>
<dbReference type="GO" id="GO:0005085">
    <property type="term" value="F:guanyl-nucleotide exchange factor activity"/>
    <property type="evidence" value="ECO:0007669"/>
    <property type="project" value="InterPro"/>
</dbReference>
<dbReference type="PANTHER" id="PTHR45653:SF10">
    <property type="entry name" value="MYOBLAST CITY, ISOFORM B"/>
    <property type="match status" value="1"/>
</dbReference>
<dbReference type="PROSITE" id="PS51651">
    <property type="entry name" value="DOCKER"/>
    <property type="match status" value="1"/>
</dbReference>
<feature type="region of interest" description="Disordered" evidence="2">
    <location>
        <begin position="678"/>
        <end position="712"/>
    </location>
</feature>
<dbReference type="GO" id="GO:0031267">
    <property type="term" value="F:small GTPase binding"/>
    <property type="evidence" value="ECO:0007669"/>
    <property type="project" value="TreeGrafter"/>
</dbReference>
<dbReference type="PANTHER" id="PTHR45653">
    <property type="entry name" value="DEDICATOR OF CYTOKINESIS"/>
    <property type="match status" value="1"/>
</dbReference>
<dbReference type="EMBL" id="FN655908">
    <property type="protein sequence ID" value="CBY40398.1"/>
    <property type="molecule type" value="Genomic_DNA"/>
</dbReference>
<evidence type="ECO:0000259" key="3">
    <source>
        <dbReference type="PROSITE" id="PS51651"/>
    </source>
</evidence>
<feature type="compositionally biased region" description="Basic and acidic residues" evidence="2">
    <location>
        <begin position="691"/>
        <end position="702"/>
    </location>
</feature>
<dbReference type="GO" id="GO:0007264">
    <property type="term" value="P:small GTPase-mediated signal transduction"/>
    <property type="evidence" value="ECO:0007669"/>
    <property type="project" value="InterPro"/>
</dbReference>
<dbReference type="Gene3D" id="1.20.58.740">
    <property type="match status" value="1"/>
</dbReference>
<reference evidence="4" key="1">
    <citation type="journal article" date="2010" name="Science">
        <title>Plasticity of animal genome architecture unmasked by rapid evolution of a pelagic tunicate.</title>
        <authorList>
            <person name="Denoeud F."/>
            <person name="Henriet S."/>
            <person name="Mungpakdee S."/>
            <person name="Aury J.M."/>
            <person name="Da Silva C."/>
            <person name="Brinkmann H."/>
            <person name="Mikhaleva J."/>
            <person name="Olsen L.C."/>
            <person name="Jubin C."/>
            <person name="Canestro C."/>
            <person name="Bouquet J.M."/>
            <person name="Danks G."/>
            <person name="Poulain J."/>
            <person name="Campsteijn C."/>
            <person name="Adamski M."/>
            <person name="Cross I."/>
            <person name="Yadetie F."/>
            <person name="Muffato M."/>
            <person name="Louis A."/>
            <person name="Butcher S."/>
            <person name="Tsagkogeorga G."/>
            <person name="Konrad A."/>
            <person name="Singh S."/>
            <person name="Jensen M.F."/>
            <person name="Cong E.H."/>
            <person name="Eikeseth-Otteraa H."/>
            <person name="Noel B."/>
            <person name="Anthouard V."/>
            <person name="Porcel B.M."/>
            <person name="Kachouri-Lafond R."/>
            <person name="Nishino A."/>
            <person name="Ugolini M."/>
            <person name="Chourrout P."/>
            <person name="Nishida H."/>
            <person name="Aasland R."/>
            <person name="Huzurbazar S."/>
            <person name="Westhof E."/>
            <person name="Delsuc F."/>
            <person name="Lehrach H."/>
            <person name="Reinhardt R."/>
            <person name="Weissenbach J."/>
            <person name="Roy S.W."/>
            <person name="Artiguenave F."/>
            <person name="Postlethwait J.H."/>
            <person name="Manak J.R."/>
            <person name="Thompson E.M."/>
            <person name="Jaillon O."/>
            <person name="Du Pasquier L."/>
            <person name="Boudinot P."/>
            <person name="Liberles D.A."/>
            <person name="Volff J.N."/>
            <person name="Philippe H."/>
            <person name="Lenhard B."/>
            <person name="Roest Crollius H."/>
            <person name="Wincker P."/>
            <person name="Chourrout D."/>
        </authorList>
    </citation>
    <scope>NUCLEOTIDE SEQUENCE [LARGE SCALE GENOMIC DNA]</scope>
</reference>
<dbReference type="InterPro" id="IPR043162">
    <property type="entry name" value="DOCK_C_lobe_C"/>
</dbReference>
<dbReference type="Gene3D" id="1.25.40.410">
    <property type="match status" value="1"/>
</dbReference>
<feature type="region of interest" description="Disordered" evidence="2">
    <location>
        <begin position="590"/>
        <end position="645"/>
    </location>
</feature>
<dbReference type="InterPro" id="IPR026791">
    <property type="entry name" value="DOCK"/>
</dbReference>
<dbReference type="Pfam" id="PF20421">
    <property type="entry name" value="DHR-2_Lobe_C"/>
    <property type="match status" value="1"/>
</dbReference>
<name>E4YY70_OIKDI</name>
<dbReference type="InterPro" id="IPR027357">
    <property type="entry name" value="DOCKER_dom"/>
</dbReference>
<sequence length="712" mass="81420">MQISTAPFLGFTGSDKKKYYCFFKGRKSFVETLFLGKEEKMKILEEIKENLAEGKRSPMEEIYETSLLPPTDIRKTSIGIILDLIRTEKETDENNEENITKLERDFLDSIVWLFTKGKGDVKYVLLVNQILSEWVQKKLNDQPEGHQFVSRLTGAMKLLVDYRDCGENRVAQIAGLVNLAQFFFRCSRVDLYRDYLYKLYDVQLGVNSRLEAANCLAKINETLKFDENSGEKIFSEDWARKMFPEASTESEVKELLIAETITMMEDAKEFSKAIQLCSILESYYSELDDSAQISDILRIRSGLIARAPQGETAYSFFYLGFWGSGYPKNFQNVQMIARGEELERLEDFQESVLEWFPNAKLILNSDAIPEDVKKGHEQNIQIFPVKPKPFHGDVHGLRQFEHRKKFSKSSGIENASVEEKTFITVDSLPGVSTHVKIGHVTTVTRQPIEVALESIKAKNEEIKKTVKTILTSNGDNGHLGMLLQGTIDARVNGGLKMYEDAFLGDQSKIPSELQKQLKKVIRDQIPILEKALVLHGKNISSSLLPLHKNLLEMFEKMKTEITTKYGQGEAWELPVRRRCLRKIRDPEELSIESSSSSELRKSEQGKSKTRPVSWMESTHNIALSAYGGSEQSLSERGRRRRSKPTEWFSQLLGSQKNLSALEKSQQMVLQENIQNIRPRRPCSLPRSPKLNGERSPKTDRSQRMKVKNISLR</sequence>
<dbReference type="GO" id="GO:0005737">
    <property type="term" value="C:cytoplasm"/>
    <property type="evidence" value="ECO:0007669"/>
    <property type="project" value="TreeGrafter"/>
</dbReference>
<evidence type="ECO:0000256" key="2">
    <source>
        <dbReference type="SAM" id="MobiDB-lite"/>
    </source>
</evidence>
<feature type="domain" description="DOCKER" evidence="3">
    <location>
        <begin position="183"/>
        <end position="570"/>
    </location>
</feature>
<dbReference type="InterPro" id="IPR043161">
    <property type="entry name" value="DOCK_C_lobe_A"/>
</dbReference>
<dbReference type="AlphaFoldDB" id="E4YY70"/>
<organism evidence="4">
    <name type="scientific">Oikopleura dioica</name>
    <name type="common">Tunicate</name>
    <dbReference type="NCBI Taxonomy" id="34765"/>
    <lineage>
        <taxon>Eukaryota</taxon>
        <taxon>Metazoa</taxon>
        <taxon>Chordata</taxon>
        <taxon>Tunicata</taxon>
        <taxon>Appendicularia</taxon>
        <taxon>Copelata</taxon>
        <taxon>Oikopleuridae</taxon>
        <taxon>Oikopleura</taxon>
    </lineage>
</organism>
<comment type="similarity">
    <text evidence="1">Belongs to the DOCK family.</text>
</comment>
<evidence type="ECO:0000256" key="1">
    <source>
        <dbReference type="PROSITE-ProRule" id="PRU00984"/>
    </source>
</evidence>
<accession>E4YY70</accession>
<dbReference type="CDD" id="cd11684">
    <property type="entry name" value="DHR2_DOCK"/>
    <property type="match status" value="1"/>
</dbReference>
<proteinExistence type="inferred from homology"/>
<dbReference type="GO" id="GO:0005886">
    <property type="term" value="C:plasma membrane"/>
    <property type="evidence" value="ECO:0007669"/>
    <property type="project" value="TreeGrafter"/>
</dbReference>
<dbReference type="InterPro" id="IPR046773">
    <property type="entry name" value="DOCKER_Lobe_C"/>
</dbReference>
<gene>
    <name evidence="4" type="ORF">GSOID_T00022404001</name>
</gene>
<dbReference type="Proteomes" id="UP000011014">
    <property type="component" value="Unassembled WGS sequence"/>
</dbReference>
<protein>
    <recommendedName>
        <fullName evidence="3">DOCKER domain-containing protein</fullName>
    </recommendedName>
</protein>